<dbReference type="RefSeq" id="WP_135260085.1">
    <property type="nucleotide sequence ID" value="NZ_SJZF01000008.1"/>
</dbReference>
<proteinExistence type="predicted"/>
<evidence type="ECO:0000313" key="3">
    <source>
        <dbReference type="Proteomes" id="UP000297668"/>
    </source>
</evidence>
<dbReference type="AlphaFoldDB" id="A0A4Y9FBN5"/>
<reference evidence="2 3" key="1">
    <citation type="submission" date="2019-03" db="EMBL/GenBank/DDBJ databases">
        <title>Thermus tengchongensis species for the arsenic transformation mechanism.</title>
        <authorList>
            <person name="Yuan G.C."/>
        </authorList>
    </citation>
    <scope>NUCLEOTIDE SEQUENCE [LARGE SCALE GENOMIC DNA]</scope>
    <source>
        <strain evidence="2 3">15W</strain>
    </source>
</reference>
<evidence type="ECO:0000256" key="1">
    <source>
        <dbReference type="SAM" id="MobiDB-lite"/>
    </source>
</evidence>
<feature type="region of interest" description="Disordered" evidence="1">
    <location>
        <begin position="185"/>
        <end position="204"/>
    </location>
</feature>
<dbReference type="Proteomes" id="UP000297668">
    <property type="component" value="Unassembled WGS sequence"/>
</dbReference>
<protein>
    <submittedName>
        <fullName evidence="2">Uncharacterized protein</fullName>
    </submittedName>
</protein>
<dbReference type="EMBL" id="SJZF01000008">
    <property type="protein sequence ID" value="TFU26521.1"/>
    <property type="molecule type" value="Genomic_DNA"/>
</dbReference>
<evidence type="ECO:0000313" key="2">
    <source>
        <dbReference type="EMBL" id="TFU26521.1"/>
    </source>
</evidence>
<sequence length="204" mass="23686">MGRNFYERVHPKSGLWWRYLRTCGEWDVWRLWGRRQREEEGQELAYRILDRFSVLGGNGRVRKAERLYAEMVRSGEADTRFLRDRQGRLWLHLATVAEGRPPLVCRPDAFLRRHTASMIFAILTDGERFLVYPGGPPMDGGFWGRGGASCPPVPPDLDPSYELSGEEKAVWWQLLELHRKRLRRTEKGAPRKLAPEVEDGAENP</sequence>
<gene>
    <name evidence="2" type="ORF">E0687_05810</name>
</gene>
<organism evidence="2 3">
    <name type="scientific">Thermus tengchongensis</name>
    <dbReference type="NCBI Taxonomy" id="1214928"/>
    <lineage>
        <taxon>Bacteria</taxon>
        <taxon>Thermotogati</taxon>
        <taxon>Deinococcota</taxon>
        <taxon>Deinococci</taxon>
        <taxon>Thermales</taxon>
        <taxon>Thermaceae</taxon>
        <taxon>Thermus</taxon>
    </lineage>
</organism>
<accession>A0A4Y9FBN5</accession>
<name>A0A4Y9FBN5_9DEIN</name>
<comment type="caution">
    <text evidence="2">The sequence shown here is derived from an EMBL/GenBank/DDBJ whole genome shotgun (WGS) entry which is preliminary data.</text>
</comment>
<feature type="compositionally biased region" description="Basic and acidic residues" evidence="1">
    <location>
        <begin position="185"/>
        <end position="195"/>
    </location>
</feature>